<dbReference type="SUPFAM" id="SSF48024">
    <property type="entry name" value="N-terminal domain of DnaB helicase"/>
    <property type="match status" value="1"/>
</dbReference>
<proteinExistence type="predicted"/>
<dbReference type="Proteomes" id="UP000244889">
    <property type="component" value="Unassembled WGS sequence"/>
</dbReference>
<dbReference type="AlphaFoldDB" id="A0A2R8F4F4"/>
<dbReference type="Pfam" id="PF00772">
    <property type="entry name" value="DnaB"/>
    <property type="match status" value="1"/>
</dbReference>
<keyword evidence="7" id="KW-0347">Helicase</keyword>
<evidence type="ECO:0000256" key="1">
    <source>
        <dbReference type="ARBA" id="ARBA00022515"/>
    </source>
</evidence>
<keyword evidence="7" id="KW-0378">Hydrolase</keyword>
<sequence length="70" mass="8195">MEKDLAKIAPSNIQAEQMILGAILINNRALYNIRYITLTNFYCRNIFMNHYMVKYTSQLISLLVKELVLL</sequence>
<organism evidence="7 8">
    <name type="scientific">Orientia tsutsugamushi</name>
    <name type="common">Rickettsia tsutsugamushi</name>
    <dbReference type="NCBI Taxonomy" id="784"/>
    <lineage>
        <taxon>Bacteria</taxon>
        <taxon>Pseudomonadati</taxon>
        <taxon>Pseudomonadota</taxon>
        <taxon>Alphaproteobacteria</taxon>
        <taxon>Rickettsiales</taxon>
        <taxon>Rickettsiaceae</taxon>
        <taxon>Rickettsieae</taxon>
        <taxon>Orientia</taxon>
    </lineage>
</organism>
<dbReference type="GO" id="GO:1990077">
    <property type="term" value="C:primosome complex"/>
    <property type="evidence" value="ECO:0007669"/>
    <property type="project" value="UniProtKB-KW"/>
</dbReference>
<dbReference type="InterPro" id="IPR007693">
    <property type="entry name" value="DNA_helicase_DnaB-like_N"/>
</dbReference>
<keyword evidence="2" id="KW-0235">DNA replication</keyword>
<dbReference type="GO" id="GO:0006269">
    <property type="term" value="P:DNA replication, synthesis of primer"/>
    <property type="evidence" value="ECO:0007669"/>
    <property type="project" value="UniProtKB-KW"/>
</dbReference>
<evidence type="ECO:0000313" key="5">
    <source>
        <dbReference type="EMBL" id="SPM44550.1"/>
    </source>
</evidence>
<dbReference type="GO" id="GO:0005524">
    <property type="term" value="F:ATP binding"/>
    <property type="evidence" value="ECO:0007669"/>
    <property type="project" value="InterPro"/>
</dbReference>
<keyword evidence="7" id="KW-0067">ATP-binding</keyword>
<evidence type="ECO:0000313" key="7">
    <source>
        <dbReference type="EMBL" id="SPM46315.1"/>
    </source>
</evidence>
<protein>
    <submittedName>
        <fullName evidence="7">DNA helicase</fullName>
    </submittedName>
</protein>
<keyword evidence="3" id="KW-0238">DNA-binding</keyword>
<dbReference type="EMBL" id="OOHR01000002">
    <property type="protein sequence ID" value="SPM44550.1"/>
    <property type="molecule type" value="Genomic_DNA"/>
</dbReference>
<reference evidence="8" key="2">
    <citation type="submission" date="2018-03" db="EMBL/GenBank/DDBJ databases">
        <authorList>
            <person name="Batty M. E."/>
            <person name="Batty M E."/>
        </authorList>
    </citation>
    <scope>NUCLEOTIDE SEQUENCE [LARGE SCALE GENOMIC DNA]</scope>
</reference>
<dbReference type="InterPro" id="IPR016136">
    <property type="entry name" value="DNA_helicase_N/primase_C"/>
</dbReference>
<reference evidence="7" key="1">
    <citation type="submission" date="2018-03" db="EMBL/GenBank/DDBJ databases">
        <authorList>
            <person name="Keele B.F."/>
        </authorList>
    </citation>
    <scope>NUCLEOTIDE SEQUENCE [LARGE SCALE GENOMIC DNA]</scope>
    <source>
        <strain evidence="7">FPW1038</strain>
    </source>
</reference>
<dbReference type="GO" id="GO:0003678">
    <property type="term" value="F:DNA helicase activity"/>
    <property type="evidence" value="ECO:0007669"/>
    <property type="project" value="InterPro"/>
</dbReference>
<keyword evidence="7" id="KW-0547">Nucleotide-binding</keyword>
<name>A0A2R8F4F4_ORITS</name>
<evidence type="ECO:0000259" key="4">
    <source>
        <dbReference type="Pfam" id="PF00772"/>
    </source>
</evidence>
<dbReference type="EMBL" id="OOHR01000017">
    <property type="protein sequence ID" value="SPM45876.1"/>
    <property type="molecule type" value="Genomic_DNA"/>
</dbReference>
<evidence type="ECO:0000256" key="2">
    <source>
        <dbReference type="ARBA" id="ARBA00022705"/>
    </source>
</evidence>
<gene>
    <name evidence="7" type="ORF">FPW1038_00706</name>
    <name evidence="5" type="ORF">FPW1038_01096</name>
    <name evidence="6" type="ORF">FPW1038_02095</name>
</gene>
<dbReference type="EMBL" id="OOHR01000022">
    <property type="protein sequence ID" value="SPM46315.1"/>
    <property type="molecule type" value="Genomic_DNA"/>
</dbReference>
<accession>A0A2R8F4F4</accession>
<dbReference type="InterPro" id="IPR036185">
    <property type="entry name" value="DNA_heli_DnaB-like_N_sf"/>
</dbReference>
<feature type="domain" description="DNA helicase DnaB-like N-terminal" evidence="4">
    <location>
        <begin position="9"/>
        <end position="44"/>
    </location>
</feature>
<evidence type="ECO:0000313" key="6">
    <source>
        <dbReference type="EMBL" id="SPM45876.1"/>
    </source>
</evidence>
<evidence type="ECO:0000256" key="3">
    <source>
        <dbReference type="ARBA" id="ARBA00023125"/>
    </source>
</evidence>
<dbReference type="Gene3D" id="1.10.860.10">
    <property type="entry name" value="DNAb Helicase, Chain A"/>
    <property type="match status" value="1"/>
</dbReference>
<evidence type="ECO:0000313" key="8">
    <source>
        <dbReference type="Proteomes" id="UP000244889"/>
    </source>
</evidence>
<dbReference type="GO" id="GO:0003677">
    <property type="term" value="F:DNA binding"/>
    <property type="evidence" value="ECO:0007669"/>
    <property type="project" value="UniProtKB-KW"/>
</dbReference>
<keyword evidence="1" id="KW-0639">Primosome</keyword>